<keyword evidence="1" id="KW-0175">Coiled coil</keyword>
<accession>A0A1F6T622</accession>
<protein>
    <submittedName>
        <fullName evidence="2">Uncharacterized protein</fullName>
    </submittedName>
</protein>
<dbReference type="Proteomes" id="UP000179334">
    <property type="component" value="Unassembled WGS sequence"/>
</dbReference>
<dbReference type="AlphaFoldDB" id="A0A1F6T622"/>
<evidence type="ECO:0000256" key="1">
    <source>
        <dbReference type="SAM" id="Coils"/>
    </source>
</evidence>
<feature type="coiled-coil region" evidence="1">
    <location>
        <begin position="51"/>
        <end position="119"/>
    </location>
</feature>
<evidence type="ECO:0000313" key="2">
    <source>
        <dbReference type="EMBL" id="OGI40495.1"/>
    </source>
</evidence>
<proteinExistence type="predicted"/>
<name>A0A1F6T622_9PROT</name>
<dbReference type="EMBL" id="MFSR01000025">
    <property type="protein sequence ID" value="OGI40495.1"/>
    <property type="molecule type" value="Genomic_DNA"/>
</dbReference>
<reference evidence="2 3" key="1">
    <citation type="journal article" date="2016" name="Nat. Commun.">
        <title>Thousands of microbial genomes shed light on interconnected biogeochemical processes in an aquifer system.</title>
        <authorList>
            <person name="Anantharaman K."/>
            <person name="Brown C.T."/>
            <person name="Hug L.A."/>
            <person name="Sharon I."/>
            <person name="Castelle C.J."/>
            <person name="Probst A.J."/>
            <person name="Thomas B.C."/>
            <person name="Singh A."/>
            <person name="Wilkins M.J."/>
            <person name="Karaoz U."/>
            <person name="Brodie E.L."/>
            <person name="Williams K.H."/>
            <person name="Hubbard S.S."/>
            <person name="Banfield J.F."/>
        </authorList>
    </citation>
    <scope>NUCLEOTIDE SEQUENCE [LARGE SCALE GENOMIC DNA]</scope>
</reference>
<gene>
    <name evidence="2" type="ORF">A2V91_03215</name>
</gene>
<comment type="caution">
    <text evidence="2">The sequence shown here is derived from an EMBL/GenBank/DDBJ whole genome shotgun (WGS) entry which is preliminary data.</text>
</comment>
<evidence type="ECO:0000313" key="3">
    <source>
        <dbReference type="Proteomes" id="UP000179334"/>
    </source>
</evidence>
<organism evidence="2 3">
    <name type="scientific">Candidatus Muproteobacteria bacterium RBG_16_64_10</name>
    <dbReference type="NCBI Taxonomy" id="1817757"/>
    <lineage>
        <taxon>Bacteria</taxon>
        <taxon>Pseudomonadati</taxon>
        <taxon>Pseudomonadota</taxon>
        <taxon>Candidatus Muproteobacteria</taxon>
    </lineage>
</organism>
<sequence>MSRICPLCQNDAPADAAKCGCGYVFDTGSDEITVSPTVEVVRQAVTEDEYKVFYEAQLEQMQLELKNLITRHGTSGWTPSQRDEIQAAIKRVDTAKAELAAQLQRTEDAKRHLDAAKNRVEIRKINVLANKKI</sequence>